<dbReference type="RefSeq" id="WP_047811167.1">
    <property type="nucleotide sequence ID" value="NZ_LDZY01000012.1"/>
</dbReference>
<dbReference type="AlphaFoldDB" id="A0A0J1FP38"/>
<accession>A0A0J1FP38</accession>
<dbReference type="SMART" id="SM00382">
    <property type="entry name" value="AAA"/>
    <property type="match status" value="1"/>
</dbReference>
<keyword evidence="1" id="KW-0813">Transport</keyword>
<proteinExistence type="predicted"/>
<protein>
    <submittedName>
        <fullName evidence="5">Putative ABC transporter ATP-binding protein YbhF</fullName>
    </submittedName>
</protein>
<dbReference type="SUPFAM" id="SSF52540">
    <property type="entry name" value="P-loop containing nucleoside triphosphate hydrolases"/>
    <property type="match status" value="1"/>
</dbReference>
<evidence type="ECO:0000256" key="3">
    <source>
        <dbReference type="ARBA" id="ARBA00022840"/>
    </source>
</evidence>
<keyword evidence="6" id="KW-1185">Reference proteome</keyword>
<dbReference type="Pfam" id="PF00005">
    <property type="entry name" value="ABC_tran"/>
    <property type="match status" value="1"/>
</dbReference>
<sequence length="235" mass="26020">MEPVIKVNNLVQKIGRKPLLQGITFEVMAGECLGIFGTRGAGKTSLIHILAGVDRFSSGQITIYGHNIRKTEKFKRDIGLVTQANSLFRDMTVVENLDFIAALKKAPKANVLEMIERFNLKEFLSKPAAALDIGALQRLSLACAMLNRPKLLLVDEIMKDIDLPSRNLILSELEQFSAGGGTCVSAISTLTICDYIDKVAWLEGGTITLYDLQEAQAEWDRQEKYYAEQSGRCHA</sequence>
<evidence type="ECO:0000313" key="5">
    <source>
        <dbReference type="EMBL" id="KLU64723.1"/>
    </source>
</evidence>
<dbReference type="InterPro" id="IPR003593">
    <property type="entry name" value="AAA+_ATPase"/>
</dbReference>
<dbReference type="Proteomes" id="UP000036356">
    <property type="component" value="Unassembled WGS sequence"/>
</dbReference>
<dbReference type="PANTHER" id="PTHR42939">
    <property type="entry name" value="ABC TRANSPORTER ATP-BINDING PROTEIN ALBC-RELATED"/>
    <property type="match status" value="1"/>
</dbReference>
<dbReference type="CDD" id="cd03230">
    <property type="entry name" value="ABC_DR_subfamily_A"/>
    <property type="match status" value="1"/>
</dbReference>
<evidence type="ECO:0000313" key="6">
    <source>
        <dbReference type="Proteomes" id="UP000036356"/>
    </source>
</evidence>
<dbReference type="EMBL" id="LDZY01000012">
    <property type="protein sequence ID" value="KLU64723.1"/>
    <property type="molecule type" value="Genomic_DNA"/>
</dbReference>
<dbReference type="InterPro" id="IPR051782">
    <property type="entry name" value="ABC_Transporter_VariousFunc"/>
</dbReference>
<name>A0A0J1FP38_9FIRM</name>
<evidence type="ECO:0000259" key="4">
    <source>
        <dbReference type="PROSITE" id="PS50893"/>
    </source>
</evidence>
<reference evidence="5 6" key="1">
    <citation type="submission" date="2015-06" db="EMBL/GenBank/DDBJ databases">
        <title>Draft genome of the moderately acidophilic sulfate reducer Candidatus Desulfosporosinus acididurans strain M1.</title>
        <authorList>
            <person name="Poehlein A."/>
            <person name="Petzsch P."/>
            <person name="Johnson B.D."/>
            <person name="Schloemann M."/>
            <person name="Daniel R."/>
            <person name="Muehling M."/>
        </authorList>
    </citation>
    <scope>NUCLEOTIDE SEQUENCE [LARGE SCALE GENOMIC DNA]</scope>
    <source>
        <strain evidence="5 6">M1</strain>
    </source>
</reference>
<dbReference type="Gene3D" id="3.40.50.300">
    <property type="entry name" value="P-loop containing nucleotide triphosphate hydrolases"/>
    <property type="match status" value="1"/>
</dbReference>
<comment type="caution">
    <text evidence="5">The sequence shown here is derived from an EMBL/GenBank/DDBJ whole genome shotgun (WGS) entry which is preliminary data.</text>
</comment>
<evidence type="ECO:0000256" key="1">
    <source>
        <dbReference type="ARBA" id="ARBA00022448"/>
    </source>
</evidence>
<keyword evidence="3 5" id="KW-0067">ATP-binding</keyword>
<feature type="domain" description="ABC transporter" evidence="4">
    <location>
        <begin position="5"/>
        <end position="229"/>
    </location>
</feature>
<evidence type="ECO:0000256" key="2">
    <source>
        <dbReference type="ARBA" id="ARBA00022741"/>
    </source>
</evidence>
<organism evidence="5 6">
    <name type="scientific">Desulfosporosinus acididurans</name>
    <dbReference type="NCBI Taxonomy" id="476652"/>
    <lineage>
        <taxon>Bacteria</taxon>
        <taxon>Bacillati</taxon>
        <taxon>Bacillota</taxon>
        <taxon>Clostridia</taxon>
        <taxon>Eubacteriales</taxon>
        <taxon>Desulfitobacteriaceae</taxon>
        <taxon>Desulfosporosinus</taxon>
    </lineage>
</organism>
<dbReference type="GO" id="GO:0005524">
    <property type="term" value="F:ATP binding"/>
    <property type="evidence" value="ECO:0007669"/>
    <property type="project" value="UniProtKB-KW"/>
</dbReference>
<dbReference type="InterPro" id="IPR003439">
    <property type="entry name" value="ABC_transporter-like_ATP-bd"/>
</dbReference>
<dbReference type="PANTHER" id="PTHR42939:SF1">
    <property type="entry name" value="ABC TRANSPORTER ATP-BINDING PROTEIN ALBC-RELATED"/>
    <property type="match status" value="1"/>
</dbReference>
<dbReference type="GO" id="GO:0016887">
    <property type="term" value="F:ATP hydrolysis activity"/>
    <property type="evidence" value="ECO:0007669"/>
    <property type="project" value="InterPro"/>
</dbReference>
<gene>
    <name evidence="5" type="primary">ybhF_4</name>
    <name evidence="5" type="ORF">DEAC_c33670</name>
</gene>
<dbReference type="PATRIC" id="fig|476652.3.peg.3552"/>
<keyword evidence="2" id="KW-0547">Nucleotide-binding</keyword>
<dbReference type="STRING" id="476652.DEAC_c33670"/>
<dbReference type="PROSITE" id="PS50893">
    <property type="entry name" value="ABC_TRANSPORTER_2"/>
    <property type="match status" value="1"/>
</dbReference>
<dbReference type="InterPro" id="IPR027417">
    <property type="entry name" value="P-loop_NTPase"/>
</dbReference>